<dbReference type="PaxDb" id="35128-Thaps2272"/>
<dbReference type="AlphaFoldDB" id="B8BTW4"/>
<reference evidence="1 2" key="1">
    <citation type="journal article" date="2004" name="Science">
        <title>The genome of the diatom Thalassiosira pseudonana: ecology, evolution, and metabolism.</title>
        <authorList>
            <person name="Armbrust E.V."/>
            <person name="Berges J.A."/>
            <person name="Bowler C."/>
            <person name="Green B.R."/>
            <person name="Martinez D."/>
            <person name="Putnam N.H."/>
            <person name="Zhou S."/>
            <person name="Allen A.E."/>
            <person name="Apt K.E."/>
            <person name="Bechner M."/>
            <person name="Brzezinski M.A."/>
            <person name="Chaal B.K."/>
            <person name="Chiovitti A."/>
            <person name="Davis A.K."/>
            <person name="Demarest M.S."/>
            <person name="Detter J.C."/>
            <person name="Glavina T."/>
            <person name="Goodstein D."/>
            <person name="Hadi M.Z."/>
            <person name="Hellsten U."/>
            <person name="Hildebrand M."/>
            <person name="Jenkins B.D."/>
            <person name="Jurka J."/>
            <person name="Kapitonov V.V."/>
            <person name="Kroger N."/>
            <person name="Lau W.W."/>
            <person name="Lane T.W."/>
            <person name="Larimer F.W."/>
            <person name="Lippmeier J.C."/>
            <person name="Lucas S."/>
            <person name="Medina M."/>
            <person name="Montsant A."/>
            <person name="Obornik M."/>
            <person name="Parker M.S."/>
            <person name="Palenik B."/>
            <person name="Pazour G.J."/>
            <person name="Richardson P.M."/>
            <person name="Rynearson T.A."/>
            <person name="Saito M.A."/>
            <person name="Schwartz D.C."/>
            <person name="Thamatrakoln K."/>
            <person name="Valentin K."/>
            <person name="Vardi A."/>
            <person name="Wilkerson F.P."/>
            <person name="Rokhsar D.S."/>
        </authorList>
    </citation>
    <scope>NUCLEOTIDE SEQUENCE [LARGE SCALE GENOMIC DNA]</scope>
    <source>
        <strain evidence="1 2">CCMP1335</strain>
    </source>
</reference>
<dbReference type="SUPFAM" id="SSF53335">
    <property type="entry name" value="S-adenosyl-L-methionine-dependent methyltransferases"/>
    <property type="match status" value="1"/>
</dbReference>
<evidence type="ECO:0008006" key="3">
    <source>
        <dbReference type="Google" id="ProtNLM"/>
    </source>
</evidence>
<dbReference type="InterPro" id="IPR029063">
    <property type="entry name" value="SAM-dependent_MTases_sf"/>
</dbReference>
<dbReference type="OMA" id="IDYPLWD"/>
<dbReference type="HOGENOM" id="CLU_094227_0_0_1"/>
<evidence type="ECO:0000313" key="1">
    <source>
        <dbReference type="EMBL" id="EED95170.1"/>
    </source>
</evidence>
<dbReference type="GeneID" id="7448692"/>
<dbReference type="Proteomes" id="UP000001449">
    <property type="component" value="Chromosome 2"/>
</dbReference>
<gene>
    <name evidence="1" type="ORF">THAPSDRAFT_2272</name>
</gene>
<reference evidence="1 2" key="2">
    <citation type="journal article" date="2008" name="Nature">
        <title>The Phaeodactylum genome reveals the evolutionary history of diatom genomes.</title>
        <authorList>
            <person name="Bowler C."/>
            <person name="Allen A.E."/>
            <person name="Badger J.H."/>
            <person name="Grimwood J."/>
            <person name="Jabbari K."/>
            <person name="Kuo A."/>
            <person name="Maheswari U."/>
            <person name="Martens C."/>
            <person name="Maumus F."/>
            <person name="Otillar R.P."/>
            <person name="Rayko E."/>
            <person name="Salamov A."/>
            <person name="Vandepoele K."/>
            <person name="Beszteri B."/>
            <person name="Gruber A."/>
            <person name="Heijde M."/>
            <person name="Katinka M."/>
            <person name="Mock T."/>
            <person name="Valentin K."/>
            <person name="Verret F."/>
            <person name="Berges J.A."/>
            <person name="Brownlee C."/>
            <person name="Cadoret J.P."/>
            <person name="Chiovitti A."/>
            <person name="Choi C.J."/>
            <person name="Coesel S."/>
            <person name="De Martino A."/>
            <person name="Detter J.C."/>
            <person name="Durkin C."/>
            <person name="Falciatore A."/>
            <person name="Fournet J."/>
            <person name="Haruta M."/>
            <person name="Huysman M.J."/>
            <person name="Jenkins B.D."/>
            <person name="Jiroutova K."/>
            <person name="Jorgensen R.E."/>
            <person name="Joubert Y."/>
            <person name="Kaplan A."/>
            <person name="Kroger N."/>
            <person name="Kroth P.G."/>
            <person name="La Roche J."/>
            <person name="Lindquist E."/>
            <person name="Lommer M."/>
            <person name="Martin-Jezequel V."/>
            <person name="Lopez P.J."/>
            <person name="Lucas S."/>
            <person name="Mangogna M."/>
            <person name="McGinnis K."/>
            <person name="Medlin L.K."/>
            <person name="Montsant A."/>
            <person name="Oudot-Le Secq M.P."/>
            <person name="Napoli C."/>
            <person name="Obornik M."/>
            <person name="Parker M.S."/>
            <person name="Petit J.L."/>
            <person name="Porcel B.M."/>
            <person name="Poulsen N."/>
            <person name="Robison M."/>
            <person name="Rychlewski L."/>
            <person name="Rynearson T.A."/>
            <person name="Schmutz J."/>
            <person name="Shapiro H."/>
            <person name="Siaut M."/>
            <person name="Stanley M."/>
            <person name="Sussman M.R."/>
            <person name="Taylor A.R."/>
            <person name="Vardi A."/>
            <person name="von Dassow P."/>
            <person name="Vyverman W."/>
            <person name="Willis A."/>
            <person name="Wyrwicz L.S."/>
            <person name="Rokhsar D.S."/>
            <person name="Weissenbach J."/>
            <person name="Armbrust E.V."/>
            <person name="Green B.R."/>
            <person name="Van de Peer Y."/>
            <person name="Grigoriev I.V."/>
        </authorList>
    </citation>
    <scope>NUCLEOTIDE SEQUENCE [LARGE SCALE GENOMIC DNA]</scope>
    <source>
        <strain evidence="1 2">CCMP1335</strain>
    </source>
</reference>
<dbReference type="EMBL" id="CM000639">
    <property type="protein sequence ID" value="EED95170.1"/>
    <property type="molecule type" value="Genomic_DNA"/>
</dbReference>
<dbReference type="InParanoid" id="B8BTW4"/>
<protein>
    <recommendedName>
        <fullName evidence="3">Methyltransferase domain-containing protein</fullName>
    </recommendedName>
</protein>
<keyword evidence="2" id="KW-1185">Reference proteome</keyword>
<accession>B8BTW4</accession>
<dbReference type="Pfam" id="PF13489">
    <property type="entry name" value="Methyltransf_23"/>
    <property type="match status" value="1"/>
</dbReference>
<dbReference type="eggNOG" id="ENOG502S4D4">
    <property type="taxonomic scope" value="Eukaryota"/>
</dbReference>
<proteinExistence type="predicted"/>
<sequence>MQSAANHYEGHSADSYEEAYFYSPGAYMQYLVDLVSKRLYLNTTTSDTNQRRRILDIGGGTGNFAKELVSNSQHTNNLHITVVEPFLEETNSNDYFTVSDRVSFVKAPAQEFLAPPNVGDAWRKTKFQQILIKETIHHLDEKDRVGIFRGMYNELEPFGDKAGTVPSLLIITRPQIYIDYPLWDAARSVWKRNQPSADEIVKELQLAGFVDVHCTIERYDSQIEFTKWCLMVKNRFWSTFANFTDEELEDGCKKLAEERPPDENGVIHFEDRLVFISARKVE</sequence>
<evidence type="ECO:0000313" key="2">
    <source>
        <dbReference type="Proteomes" id="UP000001449"/>
    </source>
</evidence>
<dbReference type="Gene3D" id="3.40.50.150">
    <property type="entry name" value="Vaccinia Virus protein VP39"/>
    <property type="match status" value="1"/>
</dbReference>
<dbReference type="RefSeq" id="XP_002287727.1">
    <property type="nucleotide sequence ID" value="XM_002287691.1"/>
</dbReference>
<name>B8BTW4_THAPS</name>
<organism evidence="1 2">
    <name type="scientific">Thalassiosira pseudonana</name>
    <name type="common">Marine diatom</name>
    <name type="synonym">Cyclotella nana</name>
    <dbReference type="NCBI Taxonomy" id="35128"/>
    <lineage>
        <taxon>Eukaryota</taxon>
        <taxon>Sar</taxon>
        <taxon>Stramenopiles</taxon>
        <taxon>Ochrophyta</taxon>
        <taxon>Bacillariophyta</taxon>
        <taxon>Coscinodiscophyceae</taxon>
        <taxon>Thalassiosirophycidae</taxon>
        <taxon>Thalassiosirales</taxon>
        <taxon>Thalassiosiraceae</taxon>
        <taxon>Thalassiosira</taxon>
    </lineage>
</organism>
<dbReference type="KEGG" id="tps:THAPSDRAFT_2272"/>